<accession>A0A4C1VLW1</accession>
<gene>
    <name evidence="1" type="ORF">EVAR_95864_1</name>
</gene>
<sequence>MPLFIAASKKIILDYLRSGRLLLSYDRMQIVLEQKAMFIKYSMKMSWSDRYSISTREAGNTFVTRLRLRESMGGDDHLLSDGSNDRLLLDNTIKINAELLAATVLAAPAPQNLENPENGVNGFADMHMAASGYQAEMDIANGHMGWAGMAANFGDQSGQASESFGHGDYGSDYGSSSLLSHDDQGHGFGGFEHKVQAYPVHQHVEEENPEPIKHYKETIVPLPKNVEIKVPHPVIIPVPHPVPIQVPVPKAVVIPIVKEVSIPVEKSVPYPVEKTVHVPKIKEVPFEVVKHILVPVEKPIPFKVPVYETIIHTKKGSHKI</sequence>
<dbReference type="EMBL" id="BGZK01000365">
    <property type="protein sequence ID" value="GBP39412.1"/>
    <property type="molecule type" value="Genomic_DNA"/>
</dbReference>
<dbReference type="AlphaFoldDB" id="A0A4C1VLW1"/>
<comment type="caution">
    <text evidence="1">The sequence shown here is derived from an EMBL/GenBank/DDBJ whole genome shotgun (WGS) entry which is preliminary data.</text>
</comment>
<evidence type="ECO:0000313" key="1">
    <source>
        <dbReference type="EMBL" id="GBP39412.1"/>
    </source>
</evidence>
<dbReference type="OrthoDB" id="7478629at2759"/>
<evidence type="ECO:0008006" key="3">
    <source>
        <dbReference type="Google" id="ProtNLM"/>
    </source>
</evidence>
<name>A0A4C1VLW1_EUMVA</name>
<dbReference type="STRING" id="151549.A0A4C1VLW1"/>
<evidence type="ECO:0000313" key="2">
    <source>
        <dbReference type="Proteomes" id="UP000299102"/>
    </source>
</evidence>
<proteinExistence type="predicted"/>
<organism evidence="1 2">
    <name type="scientific">Eumeta variegata</name>
    <name type="common">Bagworm moth</name>
    <name type="synonym">Eumeta japonica</name>
    <dbReference type="NCBI Taxonomy" id="151549"/>
    <lineage>
        <taxon>Eukaryota</taxon>
        <taxon>Metazoa</taxon>
        <taxon>Ecdysozoa</taxon>
        <taxon>Arthropoda</taxon>
        <taxon>Hexapoda</taxon>
        <taxon>Insecta</taxon>
        <taxon>Pterygota</taxon>
        <taxon>Neoptera</taxon>
        <taxon>Endopterygota</taxon>
        <taxon>Lepidoptera</taxon>
        <taxon>Glossata</taxon>
        <taxon>Ditrysia</taxon>
        <taxon>Tineoidea</taxon>
        <taxon>Psychidae</taxon>
        <taxon>Oiketicinae</taxon>
        <taxon>Eumeta</taxon>
    </lineage>
</organism>
<reference evidence="1 2" key="1">
    <citation type="journal article" date="2019" name="Commun. Biol.">
        <title>The bagworm genome reveals a unique fibroin gene that provides high tensile strength.</title>
        <authorList>
            <person name="Kono N."/>
            <person name="Nakamura H."/>
            <person name="Ohtoshi R."/>
            <person name="Tomita M."/>
            <person name="Numata K."/>
            <person name="Arakawa K."/>
        </authorList>
    </citation>
    <scope>NUCLEOTIDE SEQUENCE [LARGE SCALE GENOMIC DNA]</scope>
</reference>
<keyword evidence="2" id="KW-1185">Reference proteome</keyword>
<dbReference type="Proteomes" id="UP000299102">
    <property type="component" value="Unassembled WGS sequence"/>
</dbReference>
<protein>
    <recommendedName>
        <fullName evidence="3">Zinc finger protein 512B</fullName>
    </recommendedName>
</protein>